<feature type="binding site" evidence="6">
    <location>
        <position position="219"/>
    </location>
    <ligand>
        <name>Zn(2+)</name>
        <dbReference type="ChEBI" id="CHEBI:29105"/>
    </ligand>
</feature>
<evidence type="ECO:0000256" key="6">
    <source>
        <dbReference type="PROSITE-ProRule" id="PRU00333"/>
    </source>
</evidence>
<dbReference type="InterPro" id="IPR036589">
    <property type="entry name" value="HCY_dom_sf"/>
</dbReference>
<keyword evidence="3 6" id="KW-0479">Metal-binding</keyword>
<dbReference type="InterPro" id="IPR003726">
    <property type="entry name" value="HCY_dom"/>
</dbReference>
<dbReference type="PIRSF" id="PIRSF037505">
    <property type="entry name" value="Betaine_HMT"/>
    <property type="match status" value="1"/>
</dbReference>
<feature type="binding site" evidence="6">
    <location>
        <position position="290"/>
    </location>
    <ligand>
        <name>Zn(2+)</name>
        <dbReference type="ChEBI" id="CHEBI:29105"/>
    </ligand>
</feature>
<dbReference type="AlphaFoldDB" id="A0A813QMA2"/>
<keyword evidence="4 6" id="KW-0862">Zinc</keyword>
<dbReference type="GO" id="GO:0008898">
    <property type="term" value="F:S-adenosylmethionine-homocysteine S-methyltransferase activity"/>
    <property type="evidence" value="ECO:0007669"/>
    <property type="project" value="TreeGrafter"/>
</dbReference>
<dbReference type="UniPathway" id="UPA00051">
    <property type="reaction ID" value="UER00083"/>
</dbReference>
<evidence type="ECO:0000256" key="4">
    <source>
        <dbReference type="ARBA" id="ARBA00022833"/>
    </source>
</evidence>
<dbReference type="InterPro" id="IPR017226">
    <property type="entry name" value="BHMT-like"/>
</dbReference>
<dbReference type="Gene3D" id="3.20.20.330">
    <property type="entry name" value="Homocysteine-binding-like domain"/>
    <property type="match status" value="1"/>
</dbReference>
<feature type="domain" description="Hcy-binding" evidence="7">
    <location>
        <begin position="1"/>
        <end position="304"/>
    </location>
</feature>
<proteinExistence type="predicted"/>
<dbReference type="Pfam" id="PF02574">
    <property type="entry name" value="S-methyl_trans"/>
    <property type="match status" value="1"/>
</dbReference>
<evidence type="ECO:0000256" key="2">
    <source>
        <dbReference type="ARBA" id="ARBA00022679"/>
    </source>
</evidence>
<comment type="cofactor">
    <cofactor evidence="6">
        <name>Zn(2+)</name>
        <dbReference type="ChEBI" id="CHEBI:29105"/>
    </cofactor>
</comment>
<dbReference type="Proteomes" id="UP000663879">
    <property type="component" value="Unassembled WGS sequence"/>
</dbReference>
<protein>
    <recommendedName>
        <fullName evidence="7">Hcy-binding domain-containing protein</fullName>
    </recommendedName>
</protein>
<dbReference type="GO" id="GO:0033528">
    <property type="term" value="P:S-methylmethionine cycle"/>
    <property type="evidence" value="ECO:0007669"/>
    <property type="project" value="TreeGrafter"/>
</dbReference>
<dbReference type="GO" id="GO:0009086">
    <property type="term" value="P:methionine biosynthetic process"/>
    <property type="evidence" value="ECO:0007669"/>
    <property type="project" value="InterPro"/>
</dbReference>
<dbReference type="InterPro" id="IPR051486">
    <property type="entry name" value="Hcy_S-methyltransferase"/>
</dbReference>
<evidence type="ECO:0000259" key="7">
    <source>
        <dbReference type="PROSITE" id="PS50970"/>
    </source>
</evidence>
<evidence type="ECO:0000313" key="9">
    <source>
        <dbReference type="Proteomes" id="UP000663879"/>
    </source>
</evidence>
<sequence>MLNDKIYLIDGGLSTELMCLGYKPDETKLWTGNSIVERPDLLKQAHLNFLKSGSDIITTASYQLSVDLIEENLKCTNQKAYDIIKQSFRIAKEAVKEANLGSEILIAGSIGPYGACLCDGSEYVGHYAKNLTIDFLIDWHRPRFESLLEEGCDLFAFETIPSIKEARALIKLLSEHPNVKAWLSFSCKNESEISSGDRFRDAYQVFKDNMQLIAIGINCTYPKYIEKLLESVSNDGTVSKPFIIYSNDAKIWDNSIRRYVNSNNEDPMKVVMEAIPKWIKLGAQYIGGCCNINSENIQQIKNFISDNHI</sequence>
<keyword evidence="2 6" id="KW-0808">Transferase</keyword>
<comment type="caution">
    <text evidence="8">The sequence shown here is derived from an EMBL/GenBank/DDBJ whole genome shotgun (WGS) entry which is preliminary data.</text>
</comment>
<evidence type="ECO:0000256" key="5">
    <source>
        <dbReference type="ARBA" id="ARBA00034478"/>
    </source>
</evidence>
<dbReference type="PANTHER" id="PTHR46015">
    <property type="entry name" value="ZGC:172121"/>
    <property type="match status" value="1"/>
</dbReference>
<dbReference type="NCBIfam" id="NF007020">
    <property type="entry name" value="PRK09485.1"/>
    <property type="match status" value="1"/>
</dbReference>
<name>A0A813QMA2_9BILA</name>
<dbReference type="PROSITE" id="PS50970">
    <property type="entry name" value="HCY"/>
    <property type="match status" value="1"/>
</dbReference>
<dbReference type="EMBL" id="CAJNOC010000501">
    <property type="protein sequence ID" value="CAF0769218.1"/>
    <property type="molecule type" value="Genomic_DNA"/>
</dbReference>
<dbReference type="GO" id="GO:0032259">
    <property type="term" value="P:methylation"/>
    <property type="evidence" value="ECO:0007669"/>
    <property type="project" value="UniProtKB-KW"/>
</dbReference>
<evidence type="ECO:0000256" key="3">
    <source>
        <dbReference type="ARBA" id="ARBA00022723"/>
    </source>
</evidence>
<dbReference type="SUPFAM" id="SSF82282">
    <property type="entry name" value="Homocysteine S-methyltransferase"/>
    <property type="match status" value="1"/>
</dbReference>
<dbReference type="GO" id="GO:0008270">
    <property type="term" value="F:zinc ion binding"/>
    <property type="evidence" value="ECO:0007669"/>
    <property type="project" value="InterPro"/>
</dbReference>
<evidence type="ECO:0000313" key="8">
    <source>
        <dbReference type="EMBL" id="CAF0769218.1"/>
    </source>
</evidence>
<dbReference type="OrthoDB" id="261426at2759"/>
<keyword evidence="1 6" id="KW-0489">Methyltransferase</keyword>
<keyword evidence="9" id="KW-1185">Reference proteome</keyword>
<evidence type="ECO:0000256" key="1">
    <source>
        <dbReference type="ARBA" id="ARBA00022603"/>
    </source>
</evidence>
<reference evidence="8" key="1">
    <citation type="submission" date="2021-02" db="EMBL/GenBank/DDBJ databases">
        <authorList>
            <person name="Nowell W R."/>
        </authorList>
    </citation>
    <scope>NUCLEOTIDE SEQUENCE</scope>
    <source>
        <strain evidence="8">Ploen Becks lab</strain>
    </source>
</reference>
<organism evidence="8 9">
    <name type="scientific">Brachionus calyciflorus</name>
    <dbReference type="NCBI Taxonomy" id="104777"/>
    <lineage>
        <taxon>Eukaryota</taxon>
        <taxon>Metazoa</taxon>
        <taxon>Spiralia</taxon>
        <taxon>Gnathifera</taxon>
        <taxon>Rotifera</taxon>
        <taxon>Eurotatoria</taxon>
        <taxon>Monogononta</taxon>
        <taxon>Pseudotrocha</taxon>
        <taxon>Ploima</taxon>
        <taxon>Brachionidae</taxon>
        <taxon>Brachionus</taxon>
    </lineage>
</organism>
<comment type="pathway">
    <text evidence="5">Amino-acid biosynthesis; L-methionine biosynthesis via de novo pathway.</text>
</comment>
<dbReference type="PANTHER" id="PTHR46015:SF1">
    <property type="entry name" value="HOMOCYSTEINE S-METHYLTRANSFERASE-LIKE ISOFORM 1"/>
    <property type="match status" value="1"/>
</dbReference>
<gene>
    <name evidence="8" type="ORF">OXX778_LOCUS4860</name>
</gene>
<accession>A0A813QMA2</accession>
<feature type="binding site" evidence="6">
    <location>
        <position position="289"/>
    </location>
    <ligand>
        <name>Zn(2+)</name>
        <dbReference type="ChEBI" id="CHEBI:29105"/>
    </ligand>
</feature>